<dbReference type="SUPFAM" id="SSF56281">
    <property type="entry name" value="Metallo-hydrolase/oxidoreductase"/>
    <property type="match status" value="1"/>
</dbReference>
<dbReference type="RefSeq" id="WP_301138142.1">
    <property type="nucleotide sequence ID" value="NZ_JAUHTQ010000006.1"/>
</dbReference>
<dbReference type="Gene3D" id="3.60.15.10">
    <property type="entry name" value="Ribonuclease Z/Hydroxyacylglutathione hydrolase-like"/>
    <property type="match status" value="1"/>
</dbReference>
<accession>A0ABT8GQW3</accession>
<feature type="domain" description="Metallo-beta-lactamase" evidence="1">
    <location>
        <begin position="30"/>
        <end position="199"/>
    </location>
</feature>
<dbReference type="InterPro" id="IPR001279">
    <property type="entry name" value="Metallo-B-lactamas"/>
</dbReference>
<comment type="caution">
    <text evidence="2">The sequence shown here is derived from an EMBL/GenBank/DDBJ whole genome shotgun (WGS) entry which is preliminary data.</text>
</comment>
<dbReference type="Pfam" id="PF00753">
    <property type="entry name" value="Lactamase_B"/>
    <property type="match status" value="1"/>
</dbReference>
<proteinExistence type="predicted"/>
<evidence type="ECO:0000313" key="2">
    <source>
        <dbReference type="EMBL" id="MDN4493806.1"/>
    </source>
</evidence>
<gene>
    <name evidence="2" type="ORF">QYB95_09685</name>
</gene>
<dbReference type="InterPro" id="IPR036866">
    <property type="entry name" value="RibonucZ/Hydroxyglut_hydro"/>
</dbReference>
<evidence type="ECO:0000259" key="1">
    <source>
        <dbReference type="SMART" id="SM00849"/>
    </source>
</evidence>
<keyword evidence="3" id="KW-1185">Reference proteome</keyword>
<reference evidence="2" key="1">
    <citation type="submission" date="2023-07" db="EMBL/GenBank/DDBJ databases">
        <title>Ureibacillus sp. isolated from freshwater well.</title>
        <authorList>
            <person name="Kirdat K."/>
            <person name="Bhatt A."/>
            <person name="Teware R."/>
            <person name="Bhavsar Y."/>
            <person name="Yadav A."/>
        </authorList>
    </citation>
    <scope>NUCLEOTIDE SEQUENCE</scope>
    <source>
        <strain evidence="2">BA0131</strain>
    </source>
</reference>
<name>A0ABT8GQW3_9BACL</name>
<organism evidence="2 3">
    <name type="scientific">Ureibacillus aquaedulcis</name>
    <dbReference type="NCBI Taxonomy" id="3058421"/>
    <lineage>
        <taxon>Bacteria</taxon>
        <taxon>Bacillati</taxon>
        <taxon>Bacillota</taxon>
        <taxon>Bacilli</taxon>
        <taxon>Bacillales</taxon>
        <taxon>Caryophanaceae</taxon>
        <taxon>Ureibacillus</taxon>
    </lineage>
</organism>
<dbReference type="SMART" id="SM00849">
    <property type="entry name" value="Lactamase_B"/>
    <property type="match status" value="1"/>
</dbReference>
<dbReference type="PANTHER" id="PTHR23131">
    <property type="entry name" value="ENDORIBONUCLEASE LACTB2"/>
    <property type="match status" value="1"/>
</dbReference>
<evidence type="ECO:0000313" key="3">
    <source>
        <dbReference type="Proteomes" id="UP001172743"/>
    </source>
</evidence>
<dbReference type="EMBL" id="JAUHTQ010000006">
    <property type="protein sequence ID" value="MDN4493806.1"/>
    <property type="molecule type" value="Genomic_DNA"/>
</dbReference>
<dbReference type="Proteomes" id="UP001172743">
    <property type="component" value="Unassembled WGS sequence"/>
</dbReference>
<protein>
    <submittedName>
        <fullName evidence="2">MBL fold metallo-hydrolase</fullName>
    </submittedName>
</protein>
<sequence>MLLKKYIDFGSHHNVHYANGKVTLGKISLNVYCFMVDGVLIDTGSRSLSKQFEPFLLEADIDQVVLTHIHEDHTGCASILEQQRNVPIYIHEMSVQDCEKNPDYPLYRKVFWGKRMPFRANAIDSSFSSRSADWEVIKTPGHAKDHLAFLNKETGQLFTGDLYVQTKTKVVLREESIPTIIRSIEHLLTYDFNEMYCSHAGFVKDGRKSLENKKDYLSDIQQQVKSRYQEGLSPEQIHDSLFKRKYPITKLSRGEWDSLHIVTSIIDEMKQEVS</sequence>
<dbReference type="InterPro" id="IPR050662">
    <property type="entry name" value="Sec-metab_biosynth-thioest"/>
</dbReference>